<dbReference type="SUPFAM" id="SSF56784">
    <property type="entry name" value="HAD-like"/>
    <property type="match status" value="1"/>
</dbReference>
<organism evidence="5 6">
    <name type="scientific">Rhizobium ruizarguesonis</name>
    <dbReference type="NCBI Taxonomy" id="2081791"/>
    <lineage>
        <taxon>Bacteria</taxon>
        <taxon>Pseudomonadati</taxon>
        <taxon>Pseudomonadota</taxon>
        <taxon>Alphaproteobacteria</taxon>
        <taxon>Hyphomicrobiales</taxon>
        <taxon>Rhizobiaceae</taxon>
        <taxon>Rhizobium/Agrobacterium group</taxon>
        <taxon>Rhizobium</taxon>
    </lineage>
</organism>
<keyword evidence="6" id="KW-1185">Reference proteome</keyword>
<proteinExistence type="predicted"/>
<keyword evidence="4" id="KW-0732">Signal</keyword>
<dbReference type="Gene3D" id="3.40.50.1000">
    <property type="entry name" value="HAD superfamily/HAD-like"/>
    <property type="match status" value="1"/>
</dbReference>
<dbReference type="RefSeq" id="WP_130663415.1">
    <property type="nucleotide sequence ID" value="NZ_SINW01000003.1"/>
</dbReference>
<protein>
    <submittedName>
        <fullName evidence="5">Haloacid dehalogenase-like hydrolase</fullName>
    </submittedName>
</protein>
<evidence type="ECO:0000256" key="2">
    <source>
        <dbReference type="ARBA" id="ARBA00022801"/>
    </source>
</evidence>
<evidence type="ECO:0000313" key="6">
    <source>
        <dbReference type="Proteomes" id="UP000291659"/>
    </source>
</evidence>
<dbReference type="InterPro" id="IPR036412">
    <property type="entry name" value="HAD-like_sf"/>
</dbReference>
<dbReference type="PANTHER" id="PTHR43344">
    <property type="entry name" value="PHOSPHOSERINE PHOSPHATASE"/>
    <property type="match status" value="1"/>
</dbReference>
<evidence type="ECO:0000256" key="1">
    <source>
        <dbReference type="ARBA" id="ARBA00022723"/>
    </source>
</evidence>
<dbReference type="InterPro" id="IPR023214">
    <property type="entry name" value="HAD_sf"/>
</dbReference>
<keyword evidence="3" id="KW-0460">Magnesium</keyword>
<feature type="signal peptide" evidence="4">
    <location>
        <begin position="1"/>
        <end position="30"/>
    </location>
</feature>
<dbReference type="PANTHER" id="PTHR43344:SF13">
    <property type="entry name" value="PHOSPHATASE RV3661-RELATED"/>
    <property type="match status" value="1"/>
</dbReference>
<gene>
    <name evidence="5" type="ORF">ELH98_31390</name>
</gene>
<evidence type="ECO:0000256" key="3">
    <source>
        <dbReference type="ARBA" id="ARBA00022842"/>
    </source>
</evidence>
<dbReference type="Pfam" id="PF12710">
    <property type="entry name" value="HAD"/>
    <property type="match status" value="1"/>
</dbReference>
<comment type="caution">
    <text evidence="5">The sequence shown here is derived from an EMBL/GenBank/DDBJ whole genome shotgun (WGS) entry which is preliminary data.</text>
</comment>
<evidence type="ECO:0000256" key="4">
    <source>
        <dbReference type="SAM" id="SignalP"/>
    </source>
</evidence>
<dbReference type="EMBL" id="SIOX01000009">
    <property type="protein sequence ID" value="TAX66398.1"/>
    <property type="molecule type" value="Genomic_DNA"/>
</dbReference>
<evidence type="ECO:0000313" key="5">
    <source>
        <dbReference type="EMBL" id="TAX66398.1"/>
    </source>
</evidence>
<keyword evidence="1" id="KW-0479">Metal-binding</keyword>
<accession>A0ABY1WZF2</accession>
<name>A0ABY1WZF2_9HYPH</name>
<feature type="chain" id="PRO_5045070276" evidence="4">
    <location>
        <begin position="31"/>
        <end position="336"/>
    </location>
</feature>
<reference evidence="5 6" key="1">
    <citation type="submission" date="2019-02" db="EMBL/GenBank/DDBJ databases">
        <title>The genomic architecture of introgression among sibling species of bacteria.</title>
        <authorList>
            <person name="Cavassim M.I.A."/>
            <person name="Moeskjaer S."/>
            <person name="Moslemi C."/>
            <person name="Fields B."/>
            <person name="Bachmann A."/>
            <person name="Vilhjalmsson B."/>
            <person name="Schierup M.H."/>
            <person name="Young J.P.W."/>
            <person name="Andersen S.U."/>
        </authorList>
    </citation>
    <scope>NUCLEOTIDE SEQUENCE [LARGE SCALE GENOMIC DNA]</scope>
    <source>
        <strain evidence="5 6">SM141A</strain>
    </source>
</reference>
<dbReference type="InterPro" id="IPR050582">
    <property type="entry name" value="HAD-like_SerB"/>
</dbReference>
<dbReference type="Proteomes" id="UP000291659">
    <property type="component" value="Unassembled WGS sequence"/>
</dbReference>
<sequence>MFAFQDFIKSARGGTLAVTAALLFVASAYAQSDPLPSWNDTASKAAIVSFVDKVTGQGSPEFVPEPERIAVFDNDGTLWVEHPIYTQLAFALDRVKLLAPQHPEWKETQPFKAVLEGDMTALAASGEKGLVELIMTTHAGMTSNDFQKIVTDWLASARDPKFKRPYTELVYQPMVELLAYLRANGFKTFIVSGGGIEFMRPWAEKVYGVPPEQVIGSSIKTEFRMQDDTPTLYRLPEVNFIDDKAGKPVGINQQIGRRPIAAFGNSDGDLQMLQWTTMAGAPARLGVLIHHTDSDREYAYDRDTEFGRLDKALDAAAIAGWTVVDMKADWKQVFKD</sequence>
<keyword evidence="2" id="KW-0378">Hydrolase</keyword>